<organism evidence="5 6">
    <name type="scientific">Rubrivirga marina</name>
    <dbReference type="NCBI Taxonomy" id="1196024"/>
    <lineage>
        <taxon>Bacteria</taxon>
        <taxon>Pseudomonadati</taxon>
        <taxon>Rhodothermota</taxon>
        <taxon>Rhodothermia</taxon>
        <taxon>Rhodothermales</taxon>
        <taxon>Rubricoccaceae</taxon>
        <taxon>Rubrivirga</taxon>
    </lineage>
</organism>
<evidence type="ECO:0000256" key="1">
    <source>
        <dbReference type="PROSITE-ProRule" id="PRU01360"/>
    </source>
</evidence>
<gene>
    <name evidence="5" type="ORF">BSZ37_16185</name>
</gene>
<feature type="chain" id="PRO_5013103237" description="TonB-dependent receptor plug domain-containing protein" evidence="3">
    <location>
        <begin position="16"/>
        <end position="140"/>
    </location>
</feature>
<feature type="signal peptide" evidence="3">
    <location>
        <begin position="1"/>
        <end position="15"/>
    </location>
</feature>
<sequence length="140" mass="14077">MLRATLLLATALALAACGSTSSSTDGGGTSATDAEAGDRGANPTGPVEAELRRFPGVTVIETGDGVEVRVRGESSFMGGQEPLYVVDGTPMSPGIGGALVGVRRADIVDIRVLKSAAETSSYGPRGANGVIVVTTTNGRR</sequence>
<dbReference type="RefSeq" id="WP_095511541.1">
    <property type="nucleotide sequence ID" value="NZ_MQWD01000001.1"/>
</dbReference>
<keyword evidence="1" id="KW-0812">Transmembrane</keyword>
<keyword evidence="1" id="KW-1134">Transmembrane beta strand</keyword>
<evidence type="ECO:0000313" key="6">
    <source>
        <dbReference type="Proteomes" id="UP000216339"/>
    </source>
</evidence>
<dbReference type="SUPFAM" id="SSF56935">
    <property type="entry name" value="Porins"/>
    <property type="match status" value="1"/>
</dbReference>
<keyword evidence="1" id="KW-0472">Membrane</keyword>
<dbReference type="InterPro" id="IPR039426">
    <property type="entry name" value="TonB-dep_rcpt-like"/>
</dbReference>
<evidence type="ECO:0000256" key="3">
    <source>
        <dbReference type="SAM" id="SignalP"/>
    </source>
</evidence>
<comment type="similarity">
    <text evidence="1">Belongs to the TonB-dependent receptor family.</text>
</comment>
<evidence type="ECO:0000259" key="4">
    <source>
        <dbReference type="Pfam" id="PF07715"/>
    </source>
</evidence>
<dbReference type="Proteomes" id="UP000216339">
    <property type="component" value="Unassembled WGS sequence"/>
</dbReference>
<dbReference type="PROSITE" id="PS51257">
    <property type="entry name" value="PROKAR_LIPOPROTEIN"/>
    <property type="match status" value="1"/>
</dbReference>
<dbReference type="Pfam" id="PF07715">
    <property type="entry name" value="Plug"/>
    <property type="match status" value="1"/>
</dbReference>
<protein>
    <recommendedName>
        <fullName evidence="4">TonB-dependent receptor plug domain-containing protein</fullName>
    </recommendedName>
</protein>
<dbReference type="AlphaFoldDB" id="A0A271J3L6"/>
<dbReference type="EMBL" id="MQWD01000001">
    <property type="protein sequence ID" value="PAP77868.1"/>
    <property type="molecule type" value="Genomic_DNA"/>
</dbReference>
<dbReference type="InterPro" id="IPR037066">
    <property type="entry name" value="Plug_dom_sf"/>
</dbReference>
<evidence type="ECO:0000313" key="5">
    <source>
        <dbReference type="EMBL" id="PAP77868.1"/>
    </source>
</evidence>
<keyword evidence="6" id="KW-1185">Reference proteome</keyword>
<keyword evidence="3" id="KW-0732">Signal</keyword>
<comment type="subcellular location">
    <subcellularLocation>
        <location evidence="1">Cell outer membrane</location>
        <topology evidence="1">Multi-pass membrane protein</topology>
    </subcellularLocation>
</comment>
<dbReference type="GO" id="GO:0009279">
    <property type="term" value="C:cell outer membrane"/>
    <property type="evidence" value="ECO:0007669"/>
    <property type="project" value="UniProtKB-SubCell"/>
</dbReference>
<keyword evidence="1" id="KW-0813">Transport</keyword>
<feature type="compositionally biased region" description="Low complexity" evidence="2">
    <location>
        <begin position="18"/>
        <end position="34"/>
    </location>
</feature>
<feature type="domain" description="TonB-dependent receptor plug" evidence="4">
    <location>
        <begin position="45"/>
        <end position="130"/>
    </location>
</feature>
<accession>A0A271J3L6</accession>
<comment type="caution">
    <text evidence="5">The sequence shown here is derived from an EMBL/GenBank/DDBJ whole genome shotgun (WGS) entry which is preliminary data.</text>
</comment>
<name>A0A271J3L6_9BACT</name>
<dbReference type="InterPro" id="IPR012910">
    <property type="entry name" value="Plug_dom"/>
</dbReference>
<reference evidence="5 6" key="1">
    <citation type="submission" date="2016-11" db="EMBL/GenBank/DDBJ databases">
        <title>Study of marine rhodopsin-containing bacteria.</title>
        <authorList>
            <person name="Yoshizawa S."/>
            <person name="Kumagai Y."/>
            <person name="Kogure K."/>
        </authorList>
    </citation>
    <scope>NUCLEOTIDE SEQUENCE [LARGE SCALE GENOMIC DNA]</scope>
    <source>
        <strain evidence="5 6">SAORIC-28</strain>
    </source>
</reference>
<proteinExistence type="inferred from homology"/>
<dbReference type="OrthoDB" id="982809at2"/>
<dbReference type="Gene3D" id="2.170.130.10">
    <property type="entry name" value="TonB-dependent receptor, plug domain"/>
    <property type="match status" value="1"/>
</dbReference>
<feature type="region of interest" description="Disordered" evidence="2">
    <location>
        <begin position="18"/>
        <end position="50"/>
    </location>
</feature>
<keyword evidence="1" id="KW-0998">Cell outer membrane</keyword>
<evidence type="ECO:0000256" key="2">
    <source>
        <dbReference type="SAM" id="MobiDB-lite"/>
    </source>
</evidence>
<dbReference type="PROSITE" id="PS52016">
    <property type="entry name" value="TONB_DEPENDENT_REC_3"/>
    <property type="match status" value="1"/>
</dbReference>